<reference evidence="17 18" key="1">
    <citation type="submission" date="2019-11" db="EMBL/GenBank/DDBJ databases">
        <title>Gracilibacillus salitolerans sp. nov., a moderate halophile isolated from a saline soil in northwest China.</title>
        <authorList>
            <person name="Gan L."/>
        </authorList>
    </citation>
    <scope>NUCLEOTIDE SEQUENCE [LARGE SCALE GENOMIC DNA]</scope>
    <source>
        <strain evidence="17 18">SCU50</strain>
    </source>
</reference>
<sequence>MKKQHLVMIGNGMAGLKTVEYLLKENNQLYDITIFGSEPYTNYSRIMLSSVLQGDVTFDDITINDWKWYEDNEITLYPNETVVEIDYQKQLIATDKERKMNYDKLIIATGSNPFILPLPGIDKEGVMTFRTIDDCKKMIEAAKHHKKATVIGGGLLGLEAARGLLNLGMKVDVVHLADRLLNNQLDAKAGQLLKKELERQGMHFYLEKQTSEIYGDKNVEGLRFNDGTSIEADLVVMAVGIKPNIALAQESGMEVKRGIVVNDQMETSIPNIYAVGECTEHNGMVYGLVKPLYEQAEVLGKNLANQHTRYTGSTVYTQLKISGIDLFSVGKIEETDQAKAIYSYDEIGETYKKVLFEEDKAVGAVLYGETSLGGSLLDMIKKQKFIPDHQKAELLQPVKIEESYAATLPRNEHVCTCNSVSKSCIIENVLNKNLNSVNDVKKHTKASSSCGGCKPVVQELLDYIQSDFFHETVKDNRFCSCTSLTEDEIVRAIQHKKLTSFDMITETLEWNNLSGCSICRPALAYYLEMIYPEHYVHEEFLFLDHKTNASLEKDGTYTIVPQLYSGKVRAEQLKRISDVLMDFDIDTVSISSDQRLKINGIQESDLISVCSALNMTLHSYHPFSLRSVQIPDCNCTKDKGKLSTIVEEIEQQTEFLNLPTSLTIKAFCCKKKLSEHYFDLALLQTGNGWELITDQGILYATISSQEIINVLLSFIQYYRRSANYNEKISQWTARVSIVHIREVLFNHEIQQMLLDDLKSDQTNRKQSIVRQPQL</sequence>
<dbReference type="Pfam" id="PF18267">
    <property type="entry name" value="Rubredoxin_C"/>
    <property type="match status" value="1"/>
</dbReference>
<keyword evidence="7 11" id="KW-0274">FAD</keyword>
<keyword evidence="11" id="KW-0534">Nitrate assimilation</keyword>
<name>A0A5Q2TJK2_9BACI</name>
<feature type="binding site" evidence="12">
    <location>
        <position position="635"/>
    </location>
    <ligand>
        <name>[4Fe-4S] cluster</name>
        <dbReference type="ChEBI" id="CHEBI:49883"/>
    </ligand>
</feature>
<evidence type="ECO:0000256" key="12">
    <source>
        <dbReference type="PIRSR" id="PIRSR037149-1"/>
    </source>
</evidence>
<dbReference type="PRINTS" id="PR00368">
    <property type="entry name" value="FADPNR"/>
</dbReference>
<dbReference type="InterPro" id="IPR023753">
    <property type="entry name" value="FAD/NAD-binding_dom"/>
</dbReference>
<evidence type="ECO:0000259" key="14">
    <source>
        <dbReference type="Pfam" id="PF04324"/>
    </source>
</evidence>
<dbReference type="InterPro" id="IPR016156">
    <property type="entry name" value="FAD/NAD-linked_Rdtase_dimer_sf"/>
</dbReference>
<dbReference type="SUPFAM" id="SSF51905">
    <property type="entry name" value="FAD/NAD(P)-binding domain"/>
    <property type="match status" value="2"/>
</dbReference>
<dbReference type="InterPro" id="IPR036188">
    <property type="entry name" value="FAD/NAD-bd_sf"/>
</dbReference>
<dbReference type="CDD" id="cd19944">
    <property type="entry name" value="NirB_Fer2_BFD-like_2"/>
    <property type="match status" value="1"/>
</dbReference>
<dbReference type="Pfam" id="PF04324">
    <property type="entry name" value="Fer2_BFD"/>
    <property type="match status" value="2"/>
</dbReference>
<gene>
    <name evidence="17" type="ORF">GI584_09890</name>
</gene>
<dbReference type="PRINTS" id="PR00411">
    <property type="entry name" value="PNDRDTASEI"/>
</dbReference>
<dbReference type="PANTHER" id="PTHR43809">
    <property type="entry name" value="NITRITE REDUCTASE (NADH) LARGE SUBUNIT"/>
    <property type="match status" value="1"/>
</dbReference>
<evidence type="ECO:0000256" key="8">
    <source>
        <dbReference type="ARBA" id="ARBA00023002"/>
    </source>
</evidence>
<dbReference type="Pfam" id="PF03460">
    <property type="entry name" value="NIR_SIR_ferr"/>
    <property type="match status" value="1"/>
</dbReference>
<dbReference type="Proteomes" id="UP000339690">
    <property type="component" value="Chromosome"/>
</dbReference>
<dbReference type="Gene3D" id="3.50.50.60">
    <property type="entry name" value="FAD/NAD(P)-binding domain"/>
    <property type="match status" value="2"/>
</dbReference>
<dbReference type="SUPFAM" id="SSF55124">
    <property type="entry name" value="Nitrite/Sulfite reductase N-terminal domain-like"/>
    <property type="match status" value="1"/>
</dbReference>
<comment type="cofactor">
    <cofactor evidence="1 11">
        <name>FAD</name>
        <dbReference type="ChEBI" id="CHEBI:57692"/>
    </cofactor>
</comment>
<comment type="similarity">
    <text evidence="3">Belongs to the nitrite and sulfite reductase 4Fe-4S domain family.</text>
</comment>
<evidence type="ECO:0000256" key="11">
    <source>
        <dbReference type="PIRNR" id="PIRNR037149"/>
    </source>
</evidence>
<evidence type="ECO:0000256" key="5">
    <source>
        <dbReference type="ARBA" id="ARBA00022630"/>
    </source>
</evidence>
<keyword evidence="18" id="KW-1185">Reference proteome</keyword>
<feature type="domain" description="BFD-like [2Fe-2S]-binding" evidence="14">
    <location>
        <begin position="414"/>
        <end position="462"/>
    </location>
</feature>
<evidence type="ECO:0000256" key="9">
    <source>
        <dbReference type="ARBA" id="ARBA00023004"/>
    </source>
</evidence>
<dbReference type="Pfam" id="PF07992">
    <property type="entry name" value="Pyr_redox_2"/>
    <property type="match status" value="1"/>
</dbReference>
<dbReference type="InterPro" id="IPR041854">
    <property type="entry name" value="BFD-like_2Fe2S-bd_dom_sf"/>
</dbReference>
<dbReference type="Gene3D" id="1.10.10.1100">
    <property type="entry name" value="BFD-like [2Fe-2S]-binding domain"/>
    <property type="match status" value="1"/>
</dbReference>
<proteinExistence type="inferred from homology"/>
<evidence type="ECO:0000313" key="17">
    <source>
        <dbReference type="EMBL" id="QGH34311.1"/>
    </source>
</evidence>
<feature type="domain" description="Nitrite/Sulfite reductase ferredoxin-like" evidence="13">
    <location>
        <begin position="553"/>
        <end position="613"/>
    </location>
</feature>
<dbReference type="GO" id="GO:0050661">
    <property type="term" value="F:NADP binding"/>
    <property type="evidence" value="ECO:0007669"/>
    <property type="project" value="UniProtKB-UniRule"/>
</dbReference>
<dbReference type="AlphaFoldDB" id="A0A5Q2TJK2"/>
<comment type="cofactor">
    <cofactor evidence="12">
        <name>siroheme</name>
        <dbReference type="ChEBI" id="CHEBI:60052"/>
    </cofactor>
    <text evidence="12">Binds 1 siroheme per subunit.</text>
</comment>
<comment type="pathway">
    <text evidence="2">Nitrogen metabolism; nitrate reduction (assimilation).</text>
</comment>
<feature type="domain" description="FAD/NAD(P)-binding" evidence="15">
    <location>
        <begin position="5"/>
        <end position="283"/>
    </location>
</feature>
<dbReference type="InterPro" id="IPR005117">
    <property type="entry name" value="NiRdtase/SiRdtase_haem-b_fer"/>
</dbReference>
<dbReference type="InterPro" id="IPR012744">
    <property type="entry name" value="Nitri_red_NirB"/>
</dbReference>
<dbReference type="GO" id="GO:0050660">
    <property type="term" value="F:flavin adenine dinucleotide binding"/>
    <property type="evidence" value="ECO:0007669"/>
    <property type="project" value="UniProtKB-UniRule"/>
</dbReference>
<keyword evidence="12" id="KW-0004">4Fe-4S</keyword>
<dbReference type="SUPFAM" id="SSF56014">
    <property type="entry name" value="Nitrite and sulphite reductase 4Fe-4S domain-like"/>
    <property type="match status" value="1"/>
</dbReference>
<dbReference type="Gene3D" id="3.30.390.30">
    <property type="match status" value="1"/>
</dbReference>
<evidence type="ECO:0000256" key="6">
    <source>
        <dbReference type="ARBA" id="ARBA00022723"/>
    </source>
</evidence>
<evidence type="ECO:0000256" key="10">
    <source>
        <dbReference type="ARBA" id="ARBA00023014"/>
    </source>
</evidence>
<dbReference type="Gene3D" id="3.30.413.10">
    <property type="entry name" value="Sulfite Reductase Hemoprotein, domain 1"/>
    <property type="match status" value="1"/>
</dbReference>
<evidence type="ECO:0000256" key="1">
    <source>
        <dbReference type="ARBA" id="ARBA00001974"/>
    </source>
</evidence>
<dbReference type="InterPro" id="IPR041575">
    <property type="entry name" value="Rubredoxin_C"/>
</dbReference>
<evidence type="ECO:0000256" key="4">
    <source>
        <dbReference type="ARBA" id="ARBA00022617"/>
    </source>
</evidence>
<organism evidence="17 18">
    <name type="scientific">Gracilibacillus salitolerans</name>
    <dbReference type="NCBI Taxonomy" id="2663022"/>
    <lineage>
        <taxon>Bacteria</taxon>
        <taxon>Bacillati</taxon>
        <taxon>Bacillota</taxon>
        <taxon>Bacilli</taxon>
        <taxon>Bacillales</taxon>
        <taxon>Bacillaceae</taxon>
        <taxon>Gracilibacillus</taxon>
    </lineage>
</organism>
<dbReference type="InterPro" id="IPR017121">
    <property type="entry name" value="Nitrite_Rdtase_lsu"/>
</dbReference>
<dbReference type="KEGG" id="grc:GI584_09890"/>
<evidence type="ECO:0000256" key="7">
    <source>
        <dbReference type="ARBA" id="ARBA00022827"/>
    </source>
</evidence>
<keyword evidence="10 12" id="KW-0411">Iron-sulfur</keyword>
<keyword evidence="9 12" id="KW-0408">Iron</keyword>
<feature type="binding site" evidence="12">
    <location>
        <position position="669"/>
    </location>
    <ligand>
        <name>[4Fe-4S] cluster</name>
        <dbReference type="ChEBI" id="CHEBI:49883"/>
    </ligand>
</feature>
<dbReference type="GO" id="GO:0046872">
    <property type="term" value="F:metal ion binding"/>
    <property type="evidence" value="ECO:0007669"/>
    <property type="project" value="UniProtKB-KW"/>
</dbReference>
<accession>A0A5Q2TJK2</accession>
<feature type="binding site" evidence="12">
    <location>
        <position position="633"/>
    </location>
    <ligand>
        <name>[4Fe-4S] cluster</name>
        <dbReference type="ChEBI" id="CHEBI:49883"/>
    </ligand>
</feature>
<evidence type="ECO:0000259" key="13">
    <source>
        <dbReference type="Pfam" id="PF03460"/>
    </source>
</evidence>
<dbReference type="NCBIfam" id="TIGR02374">
    <property type="entry name" value="nitri_red_nirB"/>
    <property type="match status" value="1"/>
</dbReference>
<dbReference type="PIRSF" id="PIRSF037149">
    <property type="entry name" value="NirB"/>
    <property type="match status" value="1"/>
</dbReference>
<dbReference type="EMBL" id="CP045915">
    <property type="protein sequence ID" value="QGH34311.1"/>
    <property type="molecule type" value="Genomic_DNA"/>
</dbReference>
<dbReference type="InterPro" id="IPR052034">
    <property type="entry name" value="NasD-like"/>
</dbReference>
<keyword evidence="5 11" id="KW-0285">Flavoprotein</keyword>
<feature type="domain" description="BFD-like [2Fe-2S]-binding" evidence="14">
    <location>
        <begin position="479"/>
        <end position="528"/>
    </location>
</feature>
<comment type="cofactor">
    <cofactor evidence="12">
        <name>[4Fe-4S] cluster</name>
        <dbReference type="ChEBI" id="CHEBI:49883"/>
    </cofactor>
    <text evidence="12">Binds 1 [4Fe-4S] cluster per subunit.</text>
</comment>
<dbReference type="InterPro" id="IPR045854">
    <property type="entry name" value="NO2/SO3_Rdtase_4Fe4S_sf"/>
</dbReference>
<dbReference type="GO" id="GO:0042128">
    <property type="term" value="P:nitrate assimilation"/>
    <property type="evidence" value="ECO:0007669"/>
    <property type="project" value="UniProtKB-UniRule"/>
</dbReference>
<evidence type="ECO:0000259" key="16">
    <source>
        <dbReference type="Pfam" id="PF18267"/>
    </source>
</evidence>
<dbReference type="InterPro" id="IPR007419">
    <property type="entry name" value="BFD-like_2Fe2S-bd_dom"/>
</dbReference>
<keyword evidence="6 12" id="KW-0479">Metal-binding</keyword>
<evidence type="ECO:0000313" key="18">
    <source>
        <dbReference type="Proteomes" id="UP000339690"/>
    </source>
</evidence>
<dbReference type="GO" id="GO:0098809">
    <property type="term" value="F:nitrite reductase activity"/>
    <property type="evidence" value="ECO:0007669"/>
    <property type="project" value="InterPro"/>
</dbReference>
<dbReference type="InterPro" id="IPR036136">
    <property type="entry name" value="Nit/Sulf_reduc_fer-like_dom_sf"/>
</dbReference>
<dbReference type="PANTHER" id="PTHR43809:SF1">
    <property type="entry name" value="NITRITE REDUCTASE (NADH) LARGE SUBUNIT"/>
    <property type="match status" value="1"/>
</dbReference>
<keyword evidence="4 12" id="KW-0349">Heme</keyword>
<dbReference type="GO" id="GO:0051539">
    <property type="term" value="F:4 iron, 4 sulfur cluster binding"/>
    <property type="evidence" value="ECO:0007669"/>
    <property type="project" value="UniProtKB-KW"/>
</dbReference>
<feature type="domain" description="NADH-rubredoxin oxidoreductase C-terminal" evidence="16">
    <location>
        <begin position="317"/>
        <end position="384"/>
    </location>
</feature>
<dbReference type="RefSeq" id="WP_153791133.1">
    <property type="nucleotide sequence ID" value="NZ_CP045915.1"/>
</dbReference>
<evidence type="ECO:0000256" key="2">
    <source>
        <dbReference type="ARBA" id="ARBA00005096"/>
    </source>
</evidence>
<keyword evidence="8" id="KW-0560">Oxidoreductase</keyword>
<dbReference type="FunFam" id="3.50.50.60:FF:000033">
    <property type="entry name" value="Nitrite reductase [NAD(P)H], large subunit"/>
    <property type="match status" value="1"/>
</dbReference>
<protein>
    <submittedName>
        <fullName evidence="17">NAD(P)/FAD-dependent oxidoreductase</fullName>
    </submittedName>
</protein>
<evidence type="ECO:0000259" key="15">
    <source>
        <dbReference type="Pfam" id="PF07992"/>
    </source>
</evidence>
<evidence type="ECO:0000256" key="3">
    <source>
        <dbReference type="ARBA" id="ARBA00010429"/>
    </source>
</evidence>